<feature type="region of interest" description="Disordered" evidence="1">
    <location>
        <begin position="98"/>
        <end position="158"/>
    </location>
</feature>
<comment type="caution">
    <text evidence="2">The sequence shown here is derived from an EMBL/GenBank/DDBJ whole genome shotgun (WGS) entry which is preliminary data.</text>
</comment>
<dbReference type="AlphaFoldDB" id="A0A9D1K644"/>
<reference evidence="2" key="2">
    <citation type="journal article" date="2021" name="PeerJ">
        <title>Extensive microbial diversity within the chicken gut microbiome revealed by metagenomics and culture.</title>
        <authorList>
            <person name="Gilroy R."/>
            <person name="Ravi A."/>
            <person name="Getino M."/>
            <person name="Pursley I."/>
            <person name="Horton D.L."/>
            <person name="Alikhan N.F."/>
            <person name="Baker D."/>
            <person name="Gharbi K."/>
            <person name="Hall N."/>
            <person name="Watson M."/>
            <person name="Adriaenssens E.M."/>
            <person name="Foster-Nyarko E."/>
            <person name="Jarju S."/>
            <person name="Secka A."/>
            <person name="Antonio M."/>
            <person name="Oren A."/>
            <person name="Chaudhuri R.R."/>
            <person name="La Ragione R."/>
            <person name="Hildebrand F."/>
            <person name="Pallen M.J."/>
        </authorList>
    </citation>
    <scope>NUCLEOTIDE SEQUENCE</scope>
    <source>
        <strain evidence="2">13766</strain>
    </source>
</reference>
<feature type="compositionally biased region" description="Low complexity" evidence="1">
    <location>
        <begin position="99"/>
        <end position="108"/>
    </location>
</feature>
<proteinExistence type="predicted"/>
<protein>
    <submittedName>
        <fullName evidence="2">Uncharacterized protein</fullName>
    </submittedName>
</protein>
<reference evidence="2" key="1">
    <citation type="submission" date="2020-10" db="EMBL/GenBank/DDBJ databases">
        <authorList>
            <person name="Gilroy R."/>
        </authorList>
    </citation>
    <scope>NUCLEOTIDE SEQUENCE</scope>
    <source>
        <strain evidence="2">13766</strain>
    </source>
</reference>
<evidence type="ECO:0000313" key="2">
    <source>
        <dbReference type="EMBL" id="HIS91528.1"/>
    </source>
</evidence>
<organism evidence="2 3">
    <name type="scientific">Candidatus Alectryocaccomicrobium excrementavium</name>
    <dbReference type="NCBI Taxonomy" id="2840668"/>
    <lineage>
        <taxon>Bacteria</taxon>
        <taxon>Bacillati</taxon>
        <taxon>Bacillota</taxon>
        <taxon>Clostridia</taxon>
        <taxon>Candidatus Alectryocaccomicrobium</taxon>
    </lineage>
</organism>
<sequence>MEGIIILFAIIALIVNAAKKGKKVSQNRPGPEKPLEERKAELARKLEARKREREAAEAANPSEAIKRAVDTVRTSDAMKRAREWVDTVMEELDLDVEDGAGQQAGPDPAARHKAPPKAGEGTKSTEGKPFLPREGASAPRQTAAQFSGEGRPGALHAARVSVREDEKPTVTPHVEAAVPHLVARSAARTSGPAVQAAGLRLSREQWRAAVVMSEILEKPVALRARKRMY</sequence>
<dbReference type="EMBL" id="DVJN01000013">
    <property type="protein sequence ID" value="HIS91528.1"/>
    <property type="molecule type" value="Genomic_DNA"/>
</dbReference>
<evidence type="ECO:0000313" key="3">
    <source>
        <dbReference type="Proteomes" id="UP000824140"/>
    </source>
</evidence>
<name>A0A9D1K644_9FIRM</name>
<gene>
    <name evidence="2" type="ORF">IAA84_00770</name>
</gene>
<accession>A0A9D1K644</accession>
<dbReference type="Proteomes" id="UP000824140">
    <property type="component" value="Unassembled WGS sequence"/>
</dbReference>
<evidence type="ECO:0000256" key="1">
    <source>
        <dbReference type="SAM" id="MobiDB-lite"/>
    </source>
</evidence>